<comment type="caution">
    <text evidence="1">The sequence shown here is derived from an EMBL/GenBank/DDBJ whole genome shotgun (WGS) entry which is preliminary data.</text>
</comment>
<gene>
    <name evidence="1" type="ORF">IAA70_00530</name>
</gene>
<dbReference type="AlphaFoldDB" id="A0A9D1A6M1"/>
<sequence>MRGALFYVYVQNIFKNLSAQRNRHFLYIAPPPSKVLAAIKFEQGLFVVDQPANNPMREMLHHKRLHT</sequence>
<accession>A0A9D1A6M1</accession>
<reference evidence="1" key="2">
    <citation type="journal article" date="2021" name="PeerJ">
        <title>Extensive microbial diversity within the chicken gut microbiome revealed by metagenomics and culture.</title>
        <authorList>
            <person name="Gilroy R."/>
            <person name="Ravi A."/>
            <person name="Getino M."/>
            <person name="Pursley I."/>
            <person name="Horton D.L."/>
            <person name="Alikhan N.F."/>
            <person name="Baker D."/>
            <person name="Gharbi K."/>
            <person name="Hall N."/>
            <person name="Watson M."/>
            <person name="Adriaenssens E.M."/>
            <person name="Foster-Nyarko E."/>
            <person name="Jarju S."/>
            <person name="Secka A."/>
            <person name="Antonio M."/>
            <person name="Oren A."/>
            <person name="Chaudhuri R.R."/>
            <person name="La Ragione R."/>
            <person name="Hildebrand F."/>
            <person name="Pallen M.J."/>
        </authorList>
    </citation>
    <scope>NUCLEOTIDE SEQUENCE</scope>
    <source>
        <strain evidence="1">ChiHjej9B8-7071</strain>
    </source>
</reference>
<proteinExistence type="predicted"/>
<evidence type="ECO:0000313" key="1">
    <source>
        <dbReference type="EMBL" id="HIR08869.1"/>
    </source>
</evidence>
<evidence type="ECO:0000313" key="2">
    <source>
        <dbReference type="Proteomes" id="UP000824258"/>
    </source>
</evidence>
<dbReference type="Proteomes" id="UP000824258">
    <property type="component" value="Unassembled WGS sequence"/>
</dbReference>
<protein>
    <submittedName>
        <fullName evidence="1">Uncharacterized protein</fullName>
    </submittedName>
</protein>
<name>A0A9D1A6M1_9FIRM</name>
<dbReference type="EMBL" id="DVGD01000013">
    <property type="protein sequence ID" value="HIR08869.1"/>
    <property type="molecule type" value="Genomic_DNA"/>
</dbReference>
<reference evidence="1" key="1">
    <citation type="submission" date="2020-10" db="EMBL/GenBank/DDBJ databases">
        <authorList>
            <person name="Gilroy R."/>
        </authorList>
    </citation>
    <scope>NUCLEOTIDE SEQUENCE</scope>
    <source>
        <strain evidence="1">ChiHjej9B8-7071</strain>
    </source>
</reference>
<organism evidence="1 2">
    <name type="scientific">Candidatus Avoscillospira stercoripullorum</name>
    <dbReference type="NCBI Taxonomy" id="2840709"/>
    <lineage>
        <taxon>Bacteria</taxon>
        <taxon>Bacillati</taxon>
        <taxon>Bacillota</taxon>
        <taxon>Clostridia</taxon>
        <taxon>Eubacteriales</taxon>
        <taxon>Oscillospiraceae</taxon>
        <taxon>Oscillospiraceae incertae sedis</taxon>
        <taxon>Candidatus Avoscillospira</taxon>
    </lineage>
</organism>